<dbReference type="Pfam" id="PF18962">
    <property type="entry name" value="Por_Secre_tail"/>
    <property type="match status" value="1"/>
</dbReference>
<dbReference type="RefSeq" id="WP_083993932.1">
    <property type="nucleotide sequence ID" value="NZ_LZRN01000023.1"/>
</dbReference>
<protein>
    <submittedName>
        <fullName evidence="3">Putative secreted protein (Por secretion system target)</fullName>
    </submittedName>
</protein>
<organism evidence="3 4">
    <name type="scientific">Gelidibacter algens</name>
    <dbReference type="NCBI Taxonomy" id="49280"/>
    <lineage>
        <taxon>Bacteria</taxon>
        <taxon>Pseudomonadati</taxon>
        <taxon>Bacteroidota</taxon>
        <taxon>Flavobacteriia</taxon>
        <taxon>Flavobacteriales</taxon>
        <taxon>Flavobacteriaceae</taxon>
        <taxon>Gelidibacter</taxon>
    </lineage>
</organism>
<keyword evidence="1" id="KW-0732">Signal</keyword>
<evidence type="ECO:0000313" key="4">
    <source>
        <dbReference type="Proteomes" id="UP000248987"/>
    </source>
</evidence>
<dbReference type="EMBL" id="QLLQ01000016">
    <property type="protein sequence ID" value="RAJ20014.1"/>
    <property type="molecule type" value="Genomic_DNA"/>
</dbReference>
<sequence>MKSRKILNVICLIFVINMARSQSSHWSKLFDTHSTMDLGSSMPTNVIVDDENILIPVVEKDHLNFYKLNGNGEVIQSLNTNYASGQFTTMISLEESYAIIFDNAPQGPAPVYRLLYLNKNLEVIDEHHLDLPGNTALSRVLTLFKINNQLYFTASDYSNETYSLLSVSNNNELTLKFSGAFSVSQDKVDVLPNGNIVVDYEYEKFHTLKCINPLSGLLVWEKNYGIGNEMDLGYRKSINELGQIFLARHVRKWDENSQQKDGIYLQKINSDSGDIMMSKTLNIEKDGAVRLEELQFDNTTQSLYITYLSYAIVSEIVFSKLDASCNVLNQVVIPAPDNKNSSSPIFRKSKLKLKGDGSVILVYRSFKNPLEMENLNLNLYSPHFELENTAELNIPNKNGDEICTDIEVMNDKIVISGFVPNTNPSMFWEKMQHFVAMVDLTENLTLNGVQNSNGVSIEPNPVKNTLTLKSEYVFNELTIYNQSGQCMVNLKNPGKTIDVSQLSSGAYLIKIIGIKNNTTTLKFIKS</sequence>
<comment type="caution">
    <text evidence="3">The sequence shown here is derived from an EMBL/GenBank/DDBJ whole genome shotgun (WGS) entry which is preliminary data.</text>
</comment>
<dbReference type="Proteomes" id="UP000248987">
    <property type="component" value="Unassembled WGS sequence"/>
</dbReference>
<evidence type="ECO:0000259" key="2">
    <source>
        <dbReference type="Pfam" id="PF18962"/>
    </source>
</evidence>
<proteinExistence type="predicted"/>
<dbReference type="AlphaFoldDB" id="A0A327RW61"/>
<keyword evidence="4" id="KW-1185">Reference proteome</keyword>
<name>A0A327RW61_9FLAO</name>
<evidence type="ECO:0000256" key="1">
    <source>
        <dbReference type="ARBA" id="ARBA00022729"/>
    </source>
</evidence>
<dbReference type="InterPro" id="IPR026444">
    <property type="entry name" value="Secre_tail"/>
</dbReference>
<reference evidence="3 4" key="1">
    <citation type="submission" date="2018-06" db="EMBL/GenBank/DDBJ databases">
        <title>Genomic Encyclopedia of Archaeal and Bacterial Type Strains, Phase II (KMG-II): from individual species to whole genera.</title>
        <authorList>
            <person name="Goeker M."/>
        </authorList>
    </citation>
    <scope>NUCLEOTIDE SEQUENCE [LARGE SCALE GENOMIC DNA]</scope>
    <source>
        <strain evidence="3 4">DSM 12408</strain>
    </source>
</reference>
<accession>A0A327RW61</accession>
<evidence type="ECO:0000313" key="3">
    <source>
        <dbReference type="EMBL" id="RAJ20014.1"/>
    </source>
</evidence>
<gene>
    <name evidence="3" type="ORF">LX77_03228</name>
</gene>
<dbReference type="NCBIfam" id="TIGR04183">
    <property type="entry name" value="Por_Secre_tail"/>
    <property type="match status" value="1"/>
</dbReference>
<dbReference type="OrthoDB" id="1454772at2"/>
<feature type="domain" description="Secretion system C-terminal sorting" evidence="2">
    <location>
        <begin position="459"/>
        <end position="524"/>
    </location>
</feature>